<evidence type="ECO:0000313" key="3">
    <source>
        <dbReference type="Proteomes" id="UP000070188"/>
    </source>
</evidence>
<gene>
    <name evidence="2" type="ORF">LI90_2461</name>
</gene>
<reference evidence="3" key="1">
    <citation type="submission" date="2015-04" db="EMBL/GenBank/DDBJ databases">
        <title>Physiological reanalysis, assessment of diazotrophy, and genome sequences of multiple isolates of Streptomyces thermoautotrophicus.</title>
        <authorList>
            <person name="MacKellar D.C."/>
            <person name="Lieber L."/>
            <person name="Norman J."/>
            <person name="Bolger A."/>
            <person name="Tobin C."/>
            <person name="Murray J.W."/>
            <person name="Chang R."/>
            <person name="Ford T."/>
            <person name="Nguyen P.Q."/>
            <person name="Woodward J."/>
            <person name="Permingeat H."/>
            <person name="Joshi N.S."/>
            <person name="Silver P.A."/>
            <person name="Usadel B."/>
            <person name="Rutherford A.W."/>
            <person name="Friesen M."/>
            <person name="Prell J."/>
        </authorList>
    </citation>
    <scope>NUCLEOTIDE SEQUENCE [LARGE SCALE GENOMIC DNA]</scope>
    <source>
        <strain evidence="3">H1</strain>
    </source>
</reference>
<dbReference type="RefSeq" id="WP_158009850.1">
    <property type="nucleotide sequence ID" value="NZ_CP171739.1"/>
</dbReference>
<accession>A0A132MUB4</accession>
<protein>
    <submittedName>
        <fullName evidence="2">Uncharacterized protein</fullName>
    </submittedName>
</protein>
<organism evidence="2 3">
    <name type="scientific">Carbonactinospora thermoautotrophica</name>
    <dbReference type="NCBI Taxonomy" id="1469144"/>
    <lineage>
        <taxon>Bacteria</taxon>
        <taxon>Bacillati</taxon>
        <taxon>Actinomycetota</taxon>
        <taxon>Actinomycetes</taxon>
        <taxon>Kitasatosporales</taxon>
        <taxon>Carbonactinosporaceae</taxon>
        <taxon>Carbonactinospora</taxon>
    </lineage>
</organism>
<proteinExistence type="predicted"/>
<feature type="compositionally biased region" description="Basic residues" evidence="1">
    <location>
        <begin position="32"/>
        <end position="48"/>
    </location>
</feature>
<sequence>MSFRFESLNPQGYRRRRHRRHGYDDWSDGYGRRHRRRRHRRRYGNTWY</sequence>
<evidence type="ECO:0000313" key="2">
    <source>
        <dbReference type="EMBL" id="KWX01433.1"/>
    </source>
</evidence>
<name>A0A132MUB4_9ACTN</name>
<dbReference type="Proteomes" id="UP000070188">
    <property type="component" value="Unassembled WGS sequence"/>
</dbReference>
<dbReference type="AlphaFoldDB" id="A0A132MUB4"/>
<dbReference type="EMBL" id="LAXD01000001">
    <property type="protein sequence ID" value="KWX01433.1"/>
    <property type="molecule type" value="Genomic_DNA"/>
</dbReference>
<evidence type="ECO:0000256" key="1">
    <source>
        <dbReference type="SAM" id="MobiDB-lite"/>
    </source>
</evidence>
<dbReference type="PATRIC" id="fig|1469144.10.peg.2667"/>
<comment type="caution">
    <text evidence="2">The sequence shown here is derived from an EMBL/GenBank/DDBJ whole genome shotgun (WGS) entry which is preliminary data.</text>
</comment>
<dbReference type="STRING" id="1469144.LI90_2461"/>
<feature type="region of interest" description="Disordered" evidence="1">
    <location>
        <begin position="1"/>
        <end position="48"/>
    </location>
</feature>
<keyword evidence="3" id="KW-1185">Reference proteome</keyword>